<evidence type="ECO:0000256" key="2">
    <source>
        <dbReference type="ARBA" id="ARBA00012438"/>
    </source>
</evidence>
<dbReference type="InterPro" id="IPR011006">
    <property type="entry name" value="CheY-like_superfamily"/>
</dbReference>
<feature type="transmembrane region" description="Helical" evidence="8">
    <location>
        <begin position="387"/>
        <end position="408"/>
    </location>
</feature>
<dbReference type="PANTHER" id="PTHR43047:SF72">
    <property type="entry name" value="OSMOSENSING HISTIDINE PROTEIN KINASE SLN1"/>
    <property type="match status" value="1"/>
</dbReference>
<name>A0A4V3CVG4_9HYPH</name>
<evidence type="ECO:0000256" key="7">
    <source>
        <dbReference type="PROSITE-ProRule" id="PRU00169"/>
    </source>
</evidence>
<dbReference type="PROSITE" id="PS50109">
    <property type="entry name" value="HIS_KIN"/>
    <property type="match status" value="1"/>
</dbReference>
<dbReference type="FunFam" id="3.30.565.10:FF:000010">
    <property type="entry name" value="Sensor histidine kinase RcsC"/>
    <property type="match status" value="1"/>
</dbReference>
<dbReference type="EC" id="2.7.13.3" evidence="2"/>
<dbReference type="InterPro" id="IPR004358">
    <property type="entry name" value="Sig_transdc_His_kin-like_C"/>
</dbReference>
<dbReference type="OrthoDB" id="9801651at2"/>
<dbReference type="Pfam" id="PF00072">
    <property type="entry name" value="Response_reg"/>
    <property type="match status" value="1"/>
</dbReference>
<feature type="transmembrane region" description="Helical" evidence="8">
    <location>
        <begin position="107"/>
        <end position="130"/>
    </location>
</feature>
<dbReference type="SUPFAM" id="SSF55874">
    <property type="entry name" value="ATPase domain of HSP90 chaperone/DNA topoisomerase II/histidine kinase"/>
    <property type="match status" value="1"/>
</dbReference>
<evidence type="ECO:0000256" key="6">
    <source>
        <dbReference type="ARBA" id="ARBA00023012"/>
    </source>
</evidence>
<accession>A0A4V3CVG4</accession>
<feature type="transmembrane region" description="Helical" evidence="8">
    <location>
        <begin position="429"/>
        <end position="452"/>
    </location>
</feature>
<evidence type="ECO:0000259" key="9">
    <source>
        <dbReference type="PROSITE" id="PS50109"/>
    </source>
</evidence>
<evidence type="ECO:0000313" key="11">
    <source>
        <dbReference type="EMBL" id="TDP82358.1"/>
    </source>
</evidence>
<evidence type="ECO:0000256" key="3">
    <source>
        <dbReference type="ARBA" id="ARBA00022553"/>
    </source>
</evidence>
<protein>
    <recommendedName>
        <fullName evidence="2">histidine kinase</fullName>
        <ecNumber evidence="2">2.7.13.3</ecNumber>
    </recommendedName>
</protein>
<feature type="modified residue" description="4-aspartylphosphate" evidence="7">
    <location>
        <position position="970"/>
    </location>
</feature>
<dbReference type="Gene3D" id="3.30.565.10">
    <property type="entry name" value="Histidine kinase-like ATPase, C-terminal domain"/>
    <property type="match status" value="1"/>
</dbReference>
<dbReference type="Pfam" id="PF00512">
    <property type="entry name" value="HisKA"/>
    <property type="match status" value="1"/>
</dbReference>
<proteinExistence type="predicted"/>
<evidence type="ECO:0000259" key="10">
    <source>
        <dbReference type="PROSITE" id="PS50110"/>
    </source>
</evidence>
<dbReference type="InterPro" id="IPR036097">
    <property type="entry name" value="HisK_dim/P_sf"/>
</dbReference>
<dbReference type="CDD" id="cd00082">
    <property type="entry name" value="HisKA"/>
    <property type="match status" value="1"/>
</dbReference>
<dbReference type="GO" id="GO:0005886">
    <property type="term" value="C:plasma membrane"/>
    <property type="evidence" value="ECO:0007669"/>
    <property type="project" value="TreeGrafter"/>
</dbReference>
<dbReference type="CDD" id="cd16922">
    <property type="entry name" value="HATPase_EvgS-ArcB-TorS-like"/>
    <property type="match status" value="1"/>
</dbReference>
<dbReference type="Gene3D" id="1.10.287.130">
    <property type="match status" value="1"/>
</dbReference>
<feature type="domain" description="Response regulatory" evidence="10">
    <location>
        <begin position="921"/>
        <end position="1035"/>
    </location>
</feature>
<dbReference type="InterPro" id="IPR036890">
    <property type="entry name" value="HATPase_C_sf"/>
</dbReference>
<organism evidence="11 12">
    <name type="scientific">Oharaeibacter diazotrophicus</name>
    <dbReference type="NCBI Taxonomy" id="1920512"/>
    <lineage>
        <taxon>Bacteria</taxon>
        <taxon>Pseudomonadati</taxon>
        <taxon>Pseudomonadota</taxon>
        <taxon>Alphaproteobacteria</taxon>
        <taxon>Hyphomicrobiales</taxon>
        <taxon>Pleomorphomonadaceae</taxon>
        <taxon>Oharaeibacter</taxon>
    </lineage>
</organism>
<dbReference type="AlphaFoldDB" id="A0A4V3CVG4"/>
<dbReference type="PANTHER" id="PTHR43047">
    <property type="entry name" value="TWO-COMPONENT HISTIDINE PROTEIN KINASE"/>
    <property type="match status" value="1"/>
</dbReference>
<comment type="caution">
    <text evidence="11">The sequence shown here is derived from an EMBL/GenBank/DDBJ whole genome shotgun (WGS) entry which is preliminary data.</text>
</comment>
<feature type="transmembrane region" description="Helical" evidence="8">
    <location>
        <begin position="261"/>
        <end position="288"/>
    </location>
</feature>
<feature type="transmembrane region" description="Helical" evidence="8">
    <location>
        <begin position="308"/>
        <end position="330"/>
    </location>
</feature>
<feature type="transmembrane region" description="Helical" evidence="8">
    <location>
        <begin position="183"/>
        <end position="207"/>
    </location>
</feature>
<feature type="transmembrane region" description="Helical" evidence="8">
    <location>
        <begin position="458"/>
        <end position="478"/>
    </location>
</feature>
<dbReference type="Proteomes" id="UP000294547">
    <property type="component" value="Unassembled WGS sequence"/>
</dbReference>
<evidence type="ECO:0000313" key="12">
    <source>
        <dbReference type="Proteomes" id="UP000294547"/>
    </source>
</evidence>
<keyword evidence="6" id="KW-0902">Two-component regulatory system</keyword>
<dbReference type="GO" id="GO:0009927">
    <property type="term" value="F:histidine phosphotransfer kinase activity"/>
    <property type="evidence" value="ECO:0007669"/>
    <property type="project" value="TreeGrafter"/>
</dbReference>
<evidence type="ECO:0000256" key="1">
    <source>
        <dbReference type="ARBA" id="ARBA00000085"/>
    </source>
</evidence>
<dbReference type="RefSeq" id="WP_126539486.1">
    <property type="nucleotide sequence ID" value="NZ_BSPM01000007.1"/>
</dbReference>
<keyword evidence="4" id="KW-0808">Transferase</keyword>
<feature type="transmembrane region" description="Helical" evidence="8">
    <location>
        <begin position="43"/>
        <end position="67"/>
    </location>
</feature>
<comment type="catalytic activity">
    <reaction evidence="1">
        <text>ATP + protein L-histidine = ADP + protein N-phospho-L-histidine.</text>
        <dbReference type="EC" id="2.7.13.3"/>
    </reaction>
</comment>
<evidence type="ECO:0000256" key="4">
    <source>
        <dbReference type="ARBA" id="ARBA00022679"/>
    </source>
</evidence>
<keyword evidence="5 11" id="KW-0418">Kinase</keyword>
<sequence>MSGQQRILPVRRHYNQFVANETLEDYALRFTARRARRWSCQQVAQTAIGAISFLALEAIGGTITLAYGFTNAVAAILVAGAAIFLASLPIGRYAARHGVDIDLLTRGGGFGYVGSTVTSLIYASFTFILFAIEASIMATALEICLGVPLWLGYVLSSLAVIPLVTHGIALISRFQLGTQPLWIVLNLLPLPFILGHDPGAVAAWTGFPGLQDAGADGSGFDLLRFGAAASVILALLPQIGEQVDILRFLPVRTAKNAKSWTFAWLAAGPGWIVLGIPKLLFGSFLAVVALEAGVAPEHAAEPATMYNAAFAAVFSSNGMVLAATVLLVVVSQLKINVMNAYAGSLAWSNFFSRLTHSHPGRVVWLVFNVSIALLLMELGIYRALEQTLGLFAIAAVSWLGTVAADLGINKPLGLSPPGIEFKRAHLYDVNPVGVGSMVAAMAAALVALSGVLGPAAHALAPFVALATTLVAAPAIAAATRGRYALARKPRRSYALKPAIRCSICENAFESEDTSFCPAYSGPICSLCCTLDARCHDVCKPEARFEAQVTAGLSALLPAALGRRVDPALVQYGGGLALSAGVIALVLTLIWVQVPKTDPALGATIAGALWGAFFVLLVVAGIVTWFFVLAQSSRRVAEEETRRQTTLLLDEIEAHKRTDAALQKAKEAAEAANLAKSRYVVGLSHELRTPLNAVLGYAQLLEADPLVPEIRRGRVALIRKSAEHLARLIEGLLDISKIEAGRLQIQRAEVRVADLVDPLVEMFALQAREKGLAFHYERAPTVPEVVRTDEKRLRQVLINLLSNAVKFTREGSVTLSVAYRSQTATITVADTGVGIDPEDAARVFEPFERGARPEALAVPGLGLGLTITKMLVELMGGDIRLTSRPGEGSSFRVRLMMTAVDAPGAAVQPKRPVTGYRGPRRTIMVVDDDANQRALMRDVLGPLGFVVLEATDAASCRNLTEAVSPDLFLLDVTMPGEDGWSLARSLRARGQGGRIMMVSAHLVDADAPTGEDAAHDATLPKPFALARLIERIGQFLDLDWIEEEPAPAAPDAAVAAPATGALAGGDVEDLIRFGRIGYLKGIEARLDGIGADGGPLVGELRALVDRFDFKGFVRRLEAHRDGA</sequence>
<dbReference type="InterPro" id="IPR001789">
    <property type="entry name" value="Sig_transdc_resp-reg_receiver"/>
</dbReference>
<feature type="transmembrane region" description="Helical" evidence="8">
    <location>
        <begin position="362"/>
        <end position="381"/>
    </location>
</feature>
<dbReference type="Gene3D" id="1.10.4160.10">
    <property type="entry name" value="Hydantoin permease"/>
    <property type="match status" value="1"/>
</dbReference>
<dbReference type="SMART" id="SM00388">
    <property type="entry name" value="HisKA"/>
    <property type="match status" value="1"/>
</dbReference>
<feature type="transmembrane region" description="Helical" evidence="8">
    <location>
        <begin position="222"/>
        <end position="240"/>
    </location>
</feature>
<dbReference type="InterPro" id="IPR003594">
    <property type="entry name" value="HATPase_dom"/>
</dbReference>
<dbReference type="Gene3D" id="3.40.50.2300">
    <property type="match status" value="1"/>
</dbReference>
<keyword evidence="8" id="KW-1133">Transmembrane helix</keyword>
<dbReference type="PRINTS" id="PR00344">
    <property type="entry name" value="BCTRLSENSOR"/>
</dbReference>
<dbReference type="GO" id="GO:0000155">
    <property type="term" value="F:phosphorelay sensor kinase activity"/>
    <property type="evidence" value="ECO:0007669"/>
    <property type="project" value="InterPro"/>
</dbReference>
<feature type="domain" description="Histidine kinase" evidence="9">
    <location>
        <begin position="681"/>
        <end position="898"/>
    </location>
</feature>
<dbReference type="SMART" id="SM00387">
    <property type="entry name" value="HATPase_c"/>
    <property type="match status" value="1"/>
</dbReference>
<feature type="transmembrane region" description="Helical" evidence="8">
    <location>
        <begin position="150"/>
        <end position="171"/>
    </location>
</feature>
<dbReference type="InterPro" id="IPR003661">
    <property type="entry name" value="HisK_dim/P_dom"/>
</dbReference>
<evidence type="ECO:0000256" key="5">
    <source>
        <dbReference type="ARBA" id="ARBA00022777"/>
    </source>
</evidence>
<gene>
    <name evidence="11" type="ORF">EDD54_3625</name>
</gene>
<feature type="transmembrane region" description="Helical" evidence="8">
    <location>
        <begin position="73"/>
        <end position="95"/>
    </location>
</feature>
<dbReference type="PROSITE" id="PS50110">
    <property type="entry name" value="RESPONSE_REGULATORY"/>
    <property type="match status" value="1"/>
</dbReference>
<keyword evidence="3 7" id="KW-0597">Phosphoprotein</keyword>
<dbReference type="Pfam" id="PF02518">
    <property type="entry name" value="HATPase_c"/>
    <property type="match status" value="1"/>
</dbReference>
<feature type="transmembrane region" description="Helical" evidence="8">
    <location>
        <begin position="571"/>
        <end position="593"/>
    </location>
</feature>
<keyword evidence="8" id="KW-0812">Transmembrane</keyword>
<reference evidence="11 12" key="1">
    <citation type="submission" date="2019-03" db="EMBL/GenBank/DDBJ databases">
        <title>Genomic Encyclopedia of Type Strains, Phase IV (KMG-IV): sequencing the most valuable type-strain genomes for metagenomic binning, comparative biology and taxonomic classification.</title>
        <authorList>
            <person name="Goeker M."/>
        </authorList>
    </citation>
    <scope>NUCLEOTIDE SEQUENCE [LARGE SCALE GENOMIC DNA]</scope>
    <source>
        <strain evidence="11 12">DSM 102969</strain>
    </source>
</reference>
<dbReference type="SUPFAM" id="SSF52172">
    <property type="entry name" value="CheY-like"/>
    <property type="match status" value="1"/>
</dbReference>
<evidence type="ECO:0000256" key="8">
    <source>
        <dbReference type="SAM" id="Phobius"/>
    </source>
</evidence>
<feature type="transmembrane region" description="Helical" evidence="8">
    <location>
        <begin position="599"/>
        <end position="627"/>
    </location>
</feature>
<dbReference type="InterPro" id="IPR005467">
    <property type="entry name" value="His_kinase_dom"/>
</dbReference>
<keyword evidence="8" id="KW-0472">Membrane</keyword>
<dbReference type="EMBL" id="SNXY01000010">
    <property type="protein sequence ID" value="TDP82358.1"/>
    <property type="molecule type" value="Genomic_DNA"/>
</dbReference>
<dbReference type="SMART" id="SM00448">
    <property type="entry name" value="REC"/>
    <property type="match status" value="1"/>
</dbReference>
<keyword evidence="12" id="KW-1185">Reference proteome</keyword>
<dbReference type="SUPFAM" id="SSF47384">
    <property type="entry name" value="Homodimeric domain of signal transducing histidine kinase"/>
    <property type="match status" value="1"/>
</dbReference>